<keyword evidence="2" id="KW-0812">Transmembrane</keyword>
<feature type="region of interest" description="Disordered" evidence="1">
    <location>
        <begin position="106"/>
        <end position="137"/>
    </location>
</feature>
<feature type="compositionally biased region" description="Basic residues" evidence="1">
    <location>
        <begin position="110"/>
        <end position="137"/>
    </location>
</feature>
<name>A0A401W0S3_STREY</name>
<feature type="transmembrane region" description="Helical" evidence="2">
    <location>
        <begin position="71"/>
        <end position="89"/>
    </location>
</feature>
<proteinExistence type="predicted"/>
<dbReference type="AlphaFoldDB" id="A0A401W0S3"/>
<accession>A0A401W0S3</accession>
<keyword evidence="4" id="KW-1185">Reference proteome</keyword>
<dbReference type="EMBL" id="BHZD01000001">
    <property type="protein sequence ID" value="GCD42928.1"/>
    <property type="molecule type" value="Genomic_DNA"/>
</dbReference>
<dbReference type="RefSeq" id="WP_125054185.1">
    <property type="nucleotide sequence ID" value="NZ_BHZD01000001.1"/>
</dbReference>
<evidence type="ECO:0000313" key="3">
    <source>
        <dbReference type="EMBL" id="GCD42928.1"/>
    </source>
</evidence>
<protein>
    <submittedName>
        <fullName evidence="3">Alanine-rich protein</fullName>
    </submittedName>
</protein>
<dbReference type="InterPro" id="IPR022062">
    <property type="entry name" value="DUF3618"/>
</dbReference>
<sequence length="137" mass="14900">MTSDPGKGGAAGPDELRARIELTRQELGDTVAALADKADVKSRAQEKAARVKDRTLRRTAAVTDRMAGSPAARTAAVAGGVLLAGVLVLRRRTRSRVRPYPLRTTLRKELRTRKKSRRPLAKAGTKARRACRSKGHH</sequence>
<evidence type="ECO:0000256" key="2">
    <source>
        <dbReference type="SAM" id="Phobius"/>
    </source>
</evidence>
<evidence type="ECO:0000256" key="1">
    <source>
        <dbReference type="SAM" id="MobiDB-lite"/>
    </source>
</evidence>
<dbReference type="Proteomes" id="UP000286746">
    <property type="component" value="Unassembled WGS sequence"/>
</dbReference>
<evidence type="ECO:0000313" key="4">
    <source>
        <dbReference type="Proteomes" id="UP000286746"/>
    </source>
</evidence>
<keyword evidence="2" id="KW-1133">Transmembrane helix</keyword>
<gene>
    <name evidence="3" type="ORF">GKJPGBOP_02603</name>
</gene>
<keyword evidence="2" id="KW-0472">Membrane</keyword>
<reference evidence="3 4" key="1">
    <citation type="submission" date="2018-11" db="EMBL/GenBank/DDBJ databases">
        <title>Whole genome sequence of Streptomyces paromomycinus NBRC 15454(T).</title>
        <authorList>
            <person name="Komaki H."/>
            <person name="Tamura T."/>
        </authorList>
    </citation>
    <scope>NUCLEOTIDE SEQUENCE [LARGE SCALE GENOMIC DNA]</scope>
    <source>
        <strain evidence="3 4">NBRC 15454</strain>
    </source>
</reference>
<dbReference type="Pfam" id="PF12277">
    <property type="entry name" value="DUF3618"/>
    <property type="match status" value="1"/>
</dbReference>
<organism evidence="3 4">
    <name type="scientific">Streptomyces paromomycinus</name>
    <name type="common">Streptomyces rimosus subsp. paromomycinus</name>
    <dbReference type="NCBI Taxonomy" id="92743"/>
    <lineage>
        <taxon>Bacteria</taxon>
        <taxon>Bacillati</taxon>
        <taxon>Actinomycetota</taxon>
        <taxon>Actinomycetes</taxon>
        <taxon>Kitasatosporales</taxon>
        <taxon>Streptomycetaceae</taxon>
        <taxon>Streptomyces</taxon>
    </lineage>
</organism>
<comment type="caution">
    <text evidence="3">The sequence shown here is derived from an EMBL/GenBank/DDBJ whole genome shotgun (WGS) entry which is preliminary data.</text>
</comment>